<evidence type="ECO:0000313" key="2">
    <source>
        <dbReference type="Proteomes" id="UP000814128"/>
    </source>
</evidence>
<gene>
    <name evidence="1" type="ORF">K488DRAFT_78949</name>
</gene>
<name>A0ACB8QIL0_9AGAM</name>
<accession>A0ACB8QIL0</accession>
<proteinExistence type="predicted"/>
<comment type="caution">
    <text evidence="1">The sequence shown here is derived from an EMBL/GenBank/DDBJ whole genome shotgun (WGS) entry which is preliminary data.</text>
</comment>
<reference evidence="1" key="2">
    <citation type="journal article" date="2022" name="New Phytol.">
        <title>Evolutionary transition to the ectomycorrhizal habit in the genomes of a hyperdiverse lineage of mushroom-forming fungi.</title>
        <authorList>
            <person name="Looney B."/>
            <person name="Miyauchi S."/>
            <person name="Morin E."/>
            <person name="Drula E."/>
            <person name="Courty P.E."/>
            <person name="Kohler A."/>
            <person name="Kuo A."/>
            <person name="LaButti K."/>
            <person name="Pangilinan J."/>
            <person name="Lipzen A."/>
            <person name="Riley R."/>
            <person name="Andreopoulos W."/>
            <person name="He G."/>
            <person name="Johnson J."/>
            <person name="Nolan M."/>
            <person name="Tritt A."/>
            <person name="Barry K.W."/>
            <person name="Grigoriev I.V."/>
            <person name="Nagy L.G."/>
            <person name="Hibbett D."/>
            <person name="Henrissat B."/>
            <person name="Matheny P.B."/>
            <person name="Labbe J."/>
            <person name="Martin F.M."/>
        </authorList>
    </citation>
    <scope>NUCLEOTIDE SEQUENCE</scope>
    <source>
        <strain evidence="1">EC-137</strain>
    </source>
</reference>
<organism evidence="1 2">
    <name type="scientific">Vararia minispora EC-137</name>
    <dbReference type="NCBI Taxonomy" id="1314806"/>
    <lineage>
        <taxon>Eukaryota</taxon>
        <taxon>Fungi</taxon>
        <taxon>Dikarya</taxon>
        <taxon>Basidiomycota</taxon>
        <taxon>Agaricomycotina</taxon>
        <taxon>Agaricomycetes</taxon>
        <taxon>Russulales</taxon>
        <taxon>Lachnocladiaceae</taxon>
        <taxon>Vararia</taxon>
    </lineage>
</organism>
<dbReference type="EMBL" id="MU273571">
    <property type="protein sequence ID" value="KAI0031678.1"/>
    <property type="molecule type" value="Genomic_DNA"/>
</dbReference>
<evidence type="ECO:0000313" key="1">
    <source>
        <dbReference type="EMBL" id="KAI0031678.1"/>
    </source>
</evidence>
<sequence>MDSSHDEPAVVNAFRLWFLSRGGSFHADVRHVKVESGYAILARKLLPADTIVVSCPFSLIITPTVCREALSKVLGGASVLEGWSERQLLCCYICFHWIIDDAGGSFIITAHKPYIDILPNPSMLRTPLHFLEAELDLVNGTNLYGATLERKSAWLQEWERCQKDVSEVRPMYAEELTWERYLTASTYVSSRAFPSTLLSSPPSLVQTPDSYPILLPGVDSLNHARAHPVSWVVSSPSDPISLSISLQPHTQIASGEEVFNNYGPKPNAELLLGYGFTLPKNPDDTMVLKIGGDGHRRWEVGLEARGVEGLWVELLTALSTQDEINGHFKWETMLDAAGALQSMLETLEARLPKLDVSAEGVRGDVARMIENYVAGQKAILGGLIAFSREREVEAIALAQKEGVEIHLE</sequence>
<keyword evidence="2" id="KW-1185">Reference proteome</keyword>
<reference evidence="1" key="1">
    <citation type="submission" date="2021-02" db="EMBL/GenBank/DDBJ databases">
        <authorList>
            <consortium name="DOE Joint Genome Institute"/>
            <person name="Ahrendt S."/>
            <person name="Looney B.P."/>
            <person name="Miyauchi S."/>
            <person name="Morin E."/>
            <person name="Drula E."/>
            <person name="Courty P.E."/>
            <person name="Chicoki N."/>
            <person name="Fauchery L."/>
            <person name="Kohler A."/>
            <person name="Kuo A."/>
            <person name="Labutti K."/>
            <person name="Pangilinan J."/>
            <person name="Lipzen A."/>
            <person name="Riley R."/>
            <person name="Andreopoulos W."/>
            <person name="He G."/>
            <person name="Johnson J."/>
            <person name="Barry K.W."/>
            <person name="Grigoriev I.V."/>
            <person name="Nagy L."/>
            <person name="Hibbett D."/>
            <person name="Henrissat B."/>
            <person name="Matheny P.B."/>
            <person name="Labbe J."/>
            <person name="Martin F."/>
        </authorList>
    </citation>
    <scope>NUCLEOTIDE SEQUENCE</scope>
    <source>
        <strain evidence="1">EC-137</strain>
    </source>
</reference>
<protein>
    <submittedName>
        <fullName evidence="1">Uncharacterized protein</fullName>
    </submittedName>
</protein>
<dbReference type="Proteomes" id="UP000814128">
    <property type="component" value="Unassembled WGS sequence"/>
</dbReference>